<name>A0AAN6T8G9_9PEZI</name>
<dbReference type="InterPro" id="IPR043472">
    <property type="entry name" value="Macro_dom-like"/>
</dbReference>
<dbReference type="CDD" id="cd02901">
    <property type="entry name" value="Macro_Poa1p-like"/>
    <property type="match status" value="1"/>
</dbReference>
<evidence type="ECO:0000256" key="2">
    <source>
        <dbReference type="ARBA" id="ARBA00006575"/>
    </source>
</evidence>
<dbReference type="EMBL" id="MU853361">
    <property type="protein sequence ID" value="KAK4108658.1"/>
    <property type="molecule type" value="Genomic_DNA"/>
</dbReference>
<reference evidence="8" key="2">
    <citation type="submission" date="2023-05" db="EMBL/GenBank/DDBJ databases">
        <authorList>
            <consortium name="Lawrence Berkeley National Laboratory"/>
            <person name="Steindorff A."/>
            <person name="Hensen N."/>
            <person name="Bonometti L."/>
            <person name="Westerberg I."/>
            <person name="Brannstrom I.O."/>
            <person name="Guillou S."/>
            <person name="Cros-Aarteil S."/>
            <person name="Calhoun S."/>
            <person name="Haridas S."/>
            <person name="Kuo A."/>
            <person name="Mondo S."/>
            <person name="Pangilinan J."/>
            <person name="Riley R."/>
            <person name="Labutti K."/>
            <person name="Andreopoulos B."/>
            <person name="Lipzen A."/>
            <person name="Chen C."/>
            <person name="Yanf M."/>
            <person name="Daum C."/>
            <person name="Ng V."/>
            <person name="Clum A."/>
            <person name="Ohm R."/>
            <person name="Martin F."/>
            <person name="Silar P."/>
            <person name="Natvig D."/>
            <person name="Lalanne C."/>
            <person name="Gautier V."/>
            <person name="Ament-Velasquez S.L."/>
            <person name="Kruys A."/>
            <person name="Hutchinson M.I."/>
            <person name="Powell A.J."/>
            <person name="Barry K."/>
            <person name="Miller A.N."/>
            <person name="Grigoriev I.V."/>
            <person name="Debuchy R."/>
            <person name="Gladieux P."/>
            <person name="Thoren M.H."/>
            <person name="Johannesson H."/>
        </authorList>
    </citation>
    <scope>NUCLEOTIDE SEQUENCE</scope>
    <source>
        <strain evidence="8">CBS 508.74</strain>
    </source>
</reference>
<protein>
    <recommendedName>
        <fullName evidence="4">ADP-ribose 1''-phosphate phosphatase</fullName>
        <ecNumber evidence="3">3.1.3.84</ecNumber>
    </recommendedName>
</protein>
<evidence type="ECO:0000256" key="5">
    <source>
        <dbReference type="ARBA" id="ARBA00022912"/>
    </source>
</evidence>
<proteinExistence type="inferred from homology"/>
<dbReference type="SUPFAM" id="SSF52949">
    <property type="entry name" value="Macro domain-like"/>
    <property type="match status" value="1"/>
</dbReference>
<evidence type="ECO:0000256" key="6">
    <source>
        <dbReference type="ARBA" id="ARBA00034427"/>
    </source>
</evidence>
<dbReference type="AlphaFoldDB" id="A0AAN6T8G9"/>
<dbReference type="Gene3D" id="3.40.220.10">
    <property type="entry name" value="Leucine Aminopeptidase, subunit E, domain 1"/>
    <property type="match status" value="1"/>
</dbReference>
<evidence type="ECO:0000256" key="3">
    <source>
        <dbReference type="ARBA" id="ARBA00012983"/>
    </source>
</evidence>
<dbReference type="SMART" id="SM00506">
    <property type="entry name" value="A1pp"/>
    <property type="match status" value="1"/>
</dbReference>
<dbReference type="PANTHER" id="PTHR12521:SF0">
    <property type="entry name" value="ADP-RIBOSE GLYCOHYDROLASE OARD1"/>
    <property type="match status" value="1"/>
</dbReference>
<comment type="similarity">
    <text evidence="2">Belongs to the POA1 family.</text>
</comment>
<dbReference type="InterPro" id="IPR050892">
    <property type="entry name" value="ADP-ribose_metab_enzymes"/>
</dbReference>
<keyword evidence="9" id="KW-1185">Reference proteome</keyword>
<comment type="function">
    <text evidence="1">Highly specific phosphatase involved in the metabolism of ADP-ribose 1''-phosphate (Appr1p) which is produced as a consequence of tRNA splicing.</text>
</comment>
<evidence type="ECO:0000313" key="8">
    <source>
        <dbReference type="EMBL" id="KAK4108658.1"/>
    </source>
</evidence>
<sequence>MRMTGRVPKSKQRIRITEKVGDLFASPAGSVLIHACNGLGSWGVGIALAFRERYPAEFRVYRAHCAQSTPDELLGTALLVPTQPAGALGRGHYIGFLFTSRGSGMGRPDSPSDILRATGPAMKHLMRLIAEEEKKPGASAISELRMCRINTGLFAVPWPLTKAAIQALVLGDGEVPGIAKEGILEVVAYEKA</sequence>
<dbReference type="Pfam" id="PF01661">
    <property type="entry name" value="Macro"/>
    <property type="match status" value="1"/>
</dbReference>
<evidence type="ECO:0000259" key="7">
    <source>
        <dbReference type="SMART" id="SM00506"/>
    </source>
</evidence>
<dbReference type="InterPro" id="IPR002589">
    <property type="entry name" value="Macro_dom"/>
</dbReference>
<dbReference type="GO" id="GO:0004721">
    <property type="term" value="F:phosphoprotein phosphatase activity"/>
    <property type="evidence" value="ECO:0007669"/>
    <property type="project" value="UniProtKB-KW"/>
</dbReference>
<dbReference type="PANTHER" id="PTHR12521">
    <property type="entry name" value="PROTEIN C6ORF130"/>
    <property type="match status" value="1"/>
</dbReference>
<comment type="catalytic activity">
    <reaction evidence="6">
        <text>ADP-alpha-D-ribose 1''-phosphate + H2O = ADP-D-ribose + phosphate</text>
        <dbReference type="Rhea" id="RHEA:25029"/>
        <dbReference type="ChEBI" id="CHEBI:15377"/>
        <dbReference type="ChEBI" id="CHEBI:43474"/>
        <dbReference type="ChEBI" id="CHEBI:57967"/>
        <dbReference type="ChEBI" id="CHEBI:58753"/>
        <dbReference type="EC" id="3.1.3.84"/>
    </reaction>
</comment>
<accession>A0AAN6T8G9</accession>
<reference evidence="8" key="1">
    <citation type="journal article" date="2023" name="Mol. Phylogenet. Evol.">
        <title>Genome-scale phylogeny and comparative genomics of the fungal order Sordariales.</title>
        <authorList>
            <person name="Hensen N."/>
            <person name="Bonometti L."/>
            <person name="Westerberg I."/>
            <person name="Brannstrom I.O."/>
            <person name="Guillou S."/>
            <person name="Cros-Aarteil S."/>
            <person name="Calhoun S."/>
            <person name="Haridas S."/>
            <person name="Kuo A."/>
            <person name="Mondo S."/>
            <person name="Pangilinan J."/>
            <person name="Riley R."/>
            <person name="LaButti K."/>
            <person name="Andreopoulos B."/>
            <person name="Lipzen A."/>
            <person name="Chen C."/>
            <person name="Yan M."/>
            <person name="Daum C."/>
            <person name="Ng V."/>
            <person name="Clum A."/>
            <person name="Steindorff A."/>
            <person name="Ohm R.A."/>
            <person name="Martin F."/>
            <person name="Silar P."/>
            <person name="Natvig D.O."/>
            <person name="Lalanne C."/>
            <person name="Gautier V."/>
            <person name="Ament-Velasquez S.L."/>
            <person name="Kruys A."/>
            <person name="Hutchinson M.I."/>
            <person name="Powell A.J."/>
            <person name="Barry K."/>
            <person name="Miller A.N."/>
            <person name="Grigoriev I.V."/>
            <person name="Debuchy R."/>
            <person name="Gladieux P."/>
            <person name="Hiltunen Thoren M."/>
            <person name="Johannesson H."/>
        </authorList>
    </citation>
    <scope>NUCLEOTIDE SEQUENCE</scope>
    <source>
        <strain evidence="8">CBS 508.74</strain>
    </source>
</reference>
<dbReference type="GO" id="GO:0140291">
    <property type="term" value="P:peptidyl-glutamate ADP-deribosylation"/>
    <property type="evidence" value="ECO:0007669"/>
    <property type="project" value="TreeGrafter"/>
</dbReference>
<feature type="domain" description="Macro" evidence="7">
    <location>
        <begin position="15"/>
        <end position="165"/>
    </location>
</feature>
<evidence type="ECO:0000313" key="9">
    <source>
        <dbReference type="Proteomes" id="UP001302812"/>
    </source>
</evidence>
<organism evidence="8 9">
    <name type="scientific">Canariomyces notabilis</name>
    <dbReference type="NCBI Taxonomy" id="2074819"/>
    <lineage>
        <taxon>Eukaryota</taxon>
        <taxon>Fungi</taxon>
        <taxon>Dikarya</taxon>
        <taxon>Ascomycota</taxon>
        <taxon>Pezizomycotina</taxon>
        <taxon>Sordariomycetes</taxon>
        <taxon>Sordariomycetidae</taxon>
        <taxon>Sordariales</taxon>
        <taxon>Chaetomiaceae</taxon>
        <taxon>Canariomyces</taxon>
    </lineage>
</organism>
<dbReference type="EC" id="3.1.3.84" evidence="3"/>
<dbReference type="GeneID" id="89941194"/>
<dbReference type="RefSeq" id="XP_064666228.1">
    <property type="nucleotide sequence ID" value="XM_064817069.1"/>
</dbReference>
<keyword evidence="5" id="KW-0378">Hydrolase</keyword>
<evidence type="ECO:0000256" key="4">
    <source>
        <dbReference type="ARBA" id="ARBA00019744"/>
    </source>
</evidence>
<dbReference type="Proteomes" id="UP001302812">
    <property type="component" value="Unassembled WGS sequence"/>
</dbReference>
<comment type="caution">
    <text evidence="8">The sequence shown here is derived from an EMBL/GenBank/DDBJ whole genome shotgun (WGS) entry which is preliminary data.</text>
</comment>
<gene>
    <name evidence="8" type="ORF">N656DRAFT_792349</name>
</gene>
<evidence type="ECO:0000256" key="1">
    <source>
        <dbReference type="ARBA" id="ARBA00002432"/>
    </source>
</evidence>
<keyword evidence="5" id="KW-0904">Protein phosphatase</keyword>